<dbReference type="PRINTS" id="PR01490">
    <property type="entry name" value="RTXTOXIND"/>
</dbReference>
<dbReference type="GO" id="GO:0005886">
    <property type="term" value="C:plasma membrane"/>
    <property type="evidence" value="ECO:0007669"/>
    <property type="project" value="TreeGrafter"/>
</dbReference>
<geneLocation type="plasmid" evidence="3">
    <name>p139EF</name>
</geneLocation>
<keyword evidence="3" id="KW-0614">Plasmid</keyword>
<dbReference type="Gene3D" id="2.40.30.170">
    <property type="match status" value="1"/>
</dbReference>
<dbReference type="PANTHER" id="PTHR30438:SF2">
    <property type="entry name" value="MEMBRANE PROTEIN"/>
    <property type="match status" value="1"/>
</dbReference>
<dbReference type="AlphaFoldDB" id="Q8VR08"/>
<dbReference type="Pfam" id="PF25876">
    <property type="entry name" value="HH_MFP_RND"/>
    <property type="match status" value="1"/>
</dbReference>
<keyword evidence="1" id="KW-0472">Membrane</keyword>
<sequence>MKSALSKKNIVIFIVIAAIIIIGVILRNTYLKQETYDGLAMGNGRLEATEIDISTKLAGRIKDIQVDEGDFVKAGQVLAHMQIDVLEAQLAEAQAQYNRSLTAKSSAYAEIKLRESNVEAAKATVIQRKSEFDAADKRFLRTEELVKRNAISRQQLDDDKRAMRSSEAAILAAQAQVAAAQAAVEAAKSQAIGAEAAVKAAQATINRIQADIDDSQLVAPRDGRVQYRIAQPGEVLGAGGKILNLIDLSDVYMTFFLPEAEAGRLTIGSEAHIIIDALPKYVIPARVTFVASAAQFTPKTVETANERQKLMFRVKAQIDKELLQKYIELVKTGVPGVVWIKTSPDAQWPDKLMVNVSL</sequence>
<protein>
    <submittedName>
        <fullName evidence="3">Putative HylD secretion protein</fullName>
    </submittedName>
</protein>
<feature type="domain" description="Multidrug resistance protein MdtA-like alpha-helical hairpin" evidence="2">
    <location>
        <begin position="119"/>
        <end position="189"/>
    </location>
</feature>
<evidence type="ECO:0000256" key="1">
    <source>
        <dbReference type="SAM" id="Phobius"/>
    </source>
</evidence>
<dbReference type="PANTHER" id="PTHR30438">
    <property type="entry name" value="36 KDA ANTIGEN-RELATED"/>
    <property type="match status" value="1"/>
</dbReference>
<name>Q8VR08_9BACE</name>
<dbReference type="Gene3D" id="1.10.287.470">
    <property type="entry name" value="Helix hairpin bin"/>
    <property type="match status" value="1"/>
</dbReference>
<keyword evidence="1" id="KW-1133">Transmembrane helix</keyword>
<dbReference type="Gene3D" id="2.40.50.100">
    <property type="match status" value="1"/>
</dbReference>
<dbReference type="InterPro" id="IPR058624">
    <property type="entry name" value="MdtA-like_HH"/>
</dbReference>
<accession>Q8VR08</accession>
<reference evidence="3" key="1">
    <citation type="submission" date="2001-11" db="EMBL/GenBank/DDBJ databases">
        <title>Isolation of an Erythromycin-Resistant Bacteroides sp. Containing a New Erythromycin Resistance Gene Class.</title>
        <authorList>
            <person name="Whitehead T.R."/>
            <person name="Cotta M.A."/>
        </authorList>
    </citation>
    <scope>NUCLEOTIDE SEQUENCE</scope>
    <source>
        <strain evidence="3">139</strain>
        <plasmid evidence="3">p139EF</plasmid>
    </source>
</reference>
<dbReference type="EMBL" id="AF448250">
    <property type="protein sequence ID" value="AAL46999.1"/>
    <property type="molecule type" value="Genomic_DNA"/>
</dbReference>
<evidence type="ECO:0000313" key="3">
    <source>
        <dbReference type="EMBL" id="AAL46999.1"/>
    </source>
</evidence>
<feature type="transmembrane region" description="Helical" evidence="1">
    <location>
        <begin position="9"/>
        <end position="26"/>
    </location>
</feature>
<proteinExistence type="predicted"/>
<keyword evidence="1" id="KW-0812">Transmembrane</keyword>
<organism evidence="3">
    <name type="scientific">Bacteroides coprosuis</name>
    <dbReference type="NCBI Taxonomy" id="151276"/>
    <lineage>
        <taxon>Bacteria</taxon>
        <taxon>Pseudomonadati</taxon>
        <taxon>Bacteroidota</taxon>
        <taxon>Bacteroidia</taxon>
        <taxon>Bacteroidales</taxon>
        <taxon>Bacteroidaceae</taxon>
        <taxon>Bacteroides</taxon>
    </lineage>
</organism>
<dbReference type="SUPFAM" id="SSF111369">
    <property type="entry name" value="HlyD-like secretion proteins"/>
    <property type="match status" value="2"/>
</dbReference>
<evidence type="ECO:0000259" key="2">
    <source>
        <dbReference type="Pfam" id="PF25876"/>
    </source>
</evidence>